<name>A0ABP3S523_9CAUL</name>
<sequence length="224" mass="24400">METGRTAFEREGAAHFPHVLSSDDVERLRLLADESLGDRPGVRLSGDQWLADLLTTGTPCRVAASLTSDAARPVRAVMFDKSPEANWSVAWHQDRTIPVKARVDAAGFGPWSTKDGVLHVAPPFEILTRMTTLRLHLDNVDEANAPLWIAVGTHCIGRIAASAATGEAGRAEQRLCLAETGDIWAYGTSILHASDRASGQRCRRVLQVDYADFELPGGLEWKGF</sequence>
<gene>
    <name evidence="1" type="ORF">GCM10009422_23660</name>
</gene>
<keyword evidence="2" id="KW-1185">Reference proteome</keyword>
<dbReference type="EMBL" id="BAAAGA010000005">
    <property type="protein sequence ID" value="GAA0626165.1"/>
    <property type="molecule type" value="Genomic_DNA"/>
</dbReference>
<dbReference type="SUPFAM" id="SSF51197">
    <property type="entry name" value="Clavaminate synthase-like"/>
    <property type="match status" value="1"/>
</dbReference>
<proteinExistence type="predicted"/>
<comment type="caution">
    <text evidence="1">The sequence shown here is derived from an EMBL/GenBank/DDBJ whole genome shotgun (WGS) entry which is preliminary data.</text>
</comment>
<evidence type="ECO:0000313" key="1">
    <source>
        <dbReference type="EMBL" id="GAA0626165.1"/>
    </source>
</evidence>
<evidence type="ECO:0000313" key="2">
    <source>
        <dbReference type="Proteomes" id="UP001501352"/>
    </source>
</evidence>
<accession>A0ABP3S523</accession>
<dbReference type="InterPro" id="IPR008775">
    <property type="entry name" value="Phytyl_CoA_dOase-like"/>
</dbReference>
<reference evidence="2" key="1">
    <citation type="journal article" date="2019" name="Int. J. Syst. Evol. Microbiol.">
        <title>The Global Catalogue of Microorganisms (GCM) 10K type strain sequencing project: providing services to taxonomists for standard genome sequencing and annotation.</title>
        <authorList>
            <consortium name="The Broad Institute Genomics Platform"/>
            <consortium name="The Broad Institute Genome Sequencing Center for Infectious Disease"/>
            <person name="Wu L."/>
            <person name="Ma J."/>
        </authorList>
    </citation>
    <scope>NUCLEOTIDE SEQUENCE [LARGE SCALE GENOMIC DNA]</scope>
    <source>
        <strain evidence="2">JCM 12928</strain>
    </source>
</reference>
<dbReference type="Gene3D" id="2.60.120.620">
    <property type="entry name" value="q2cbj1_9rhob like domain"/>
    <property type="match status" value="1"/>
</dbReference>
<dbReference type="RefSeq" id="WP_343794020.1">
    <property type="nucleotide sequence ID" value="NZ_BAAAGA010000005.1"/>
</dbReference>
<protein>
    <recommendedName>
        <fullName evidence="3">Phytanoyl-CoA dioxygenase</fullName>
    </recommendedName>
</protein>
<dbReference type="Proteomes" id="UP001501352">
    <property type="component" value="Unassembled WGS sequence"/>
</dbReference>
<dbReference type="Pfam" id="PF05721">
    <property type="entry name" value="PhyH"/>
    <property type="match status" value="1"/>
</dbReference>
<evidence type="ECO:0008006" key="3">
    <source>
        <dbReference type="Google" id="ProtNLM"/>
    </source>
</evidence>
<organism evidence="1 2">
    <name type="scientific">Brevundimonas kwangchunensis</name>
    <dbReference type="NCBI Taxonomy" id="322163"/>
    <lineage>
        <taxon>Bacteria</taxon>
        <taxon>Pseudomonadati</taxon>
        <taxon>Pseudomonadota</taxon>
        <taxon>Alphaproteobacteria</taxon>
        <taxon>Caulobacterales</taxon>
        <taxon>Caulobacteraceae</taxon>
        <taxon>Brevundimonas</taxon>
    </lineage>
</organism>